<dbReference type="EMBL" id="DAKRPA010000305">
    <property type="protein sequence ID" value="DAZ93592.1"/>
    <property type="molecule type" value="Genomic_DNA"/>
</dbReference>
<sequence length="78" mass="8674">MSIGLLASSAHCRSCARPMKLARRNTLWRCSRRECDTSLSVRAGTIFSASRLPMGNWCNCYSTLPVELAQPKRACLLV</sequence>
<accession>A0AAV2YEE6</accession>
<evidence type="ECO:0000313" key="1">
    <source>
        <dbReference type="EMBL" id="DAZ93592.1"/>
    </source>
</evidence>
<keyword evidence="2" id="KW-1185">Reference proteome</keyword>
<organism evidence="1 2">
    <name type="scientific">Lagenidium giganteum</name>
    <dbReference type="NCBI Taxonomy" id="4803"/>
    <lineage>
        <taxon>Eukaryota</taxon>
        <taxon>Sar</taxon>
        <taxon>Stramenopiles</taxon>
        <taxon>Oomycota</taxon>
        <taxon>Peronosporomycetes</taxon>
        <taxon>Pythiales</taxon>
        <taxon>Pythiaceae</taxon>
    </lineage>
</organism>
<protein>
    <submittedName>
        <fullName evidence="1">Uncharacterized protein</fullName>
    </submittedName>
</protein>
<comment type="caution">
    <text evidence="1">The sequence shown here is derived from an EMBL/GenBank/DDBJ whole genome shotgun (WGS) entry which is preliminary data.</text>
</comment>
<dbReference type="AlphaFoldDB" id="A0AAV2YEE6"/>
<evidence type="ECO:0000313" key="2">
    <source>
        <dbReference type="Proteomes" id="UP001146120"/>
    </source>
</evidence>
<reference evidence="1" key="2">
    <citation type="journal article" date="2023" name="Microbiol Resour">
        <title>Decontamination and Annotation of the Draft Genome Sequence of the Oomycete Lagenidium giganteum ARSEF 373.</title>
        <authorList>
            <person name="Morgan W.R."/>
            <person name="Tartar A."/>
        </authorList>
    </citation>
    <scope>NUCLEOTIDE SEQUENCE</scope>
    <source>
        <strain evidence="1">ARSEF 373</strain>
    </source>
</reference>
<dbReference type="Proteomes" id="UP001146120">
    <property type="component" value="Unassembled WGS sequence"/>
</dbReference>
<name>A0AAV2YEE6_9STRA</name>
<reference evidence="1" key="1">
    <citation type="submission" date="2022-11" db="EMBL/GenBank/DDBJ databases">
        <authorList>
            <person name="Morgan W.R."/>
            <person name="Tartar A."/>
        </authorList>
    </citation>
    <scope>NUCLEOTIDE SEQUENCE</scope>
    <source>
        <strain evidence="1">ARSEF 373</strain>
    </source>
</reference>
<proteinExistence type="predicted"/>
<gene>
    <name evidence="1" type="ORF">N0F65_011776</name>
</gene>